<gene>
    <name evidence="1" type="ORF">Terrestrivirus5_107</name>
</gene>
<proteinExistence type="predicted"/>
<evidence type="ECO:0000313" key="1">
    <source>
        <dbReference type="EMBL" id="AYV76285.1"/>
    </source>
</evidence>
<accession>A0A3G4ZN45</accession>
<dbReference type="EMBL" id="MK071983">
    <property type="protein sequence ID" value="AYV76285.1"/>
    <property type="molecule type" value="Genomic_DNA"/>
</dbReference>
<protein>
    <submittedName>
        <fullName evidence="1">Uncharacterized protein</fullName>
    </submittedName>
</protein>
<name>A0A3G4ZN45_9VIRU</name>
<organism evidence="1">
    <name type="scientific">Terrestrivirus sp</name>
    <dbReference type="NCBI Taxonomy" id="2487775"/>
    <lineage>
        <taxon>Viruses</taxon>
        <taxon>Varidnaviria</taxon>
        <taxon>Bamfordvirae</taxon>
        <taxon>Nucleocytoviricota</taxon>
        <taxon>Megaviricetes</taxon>
        <taxon>Imitervirales</taxon>
        <taxon>Mimiviridae</taxon>
        <taxon>Klosneuvirinae</taxon>
    </lineage>
</organism>
<reference evidence="1" key="1">
    <citation type="submission" date="2018-10" db="EMBL/GenBank/DDBJ databases">
        <title>Hidden diversity of soil giant viruses.</title>
        <authorList>
            <person name="Schulz F."/>
            <person name="Alteio L."/>
            <person name="Goudeau D."/>
            <person name="Ryan E.M."/>
            <person name="Malmstrom R.R."/>
            <person name="Blanchard J."/>
            <person name="Woyke T."/>
        </authorList>
    </citation>
    <scope>NUCLEOTIDE SEQUENCE</scope>
    <source>
        <strain evidence="1">TEV1</strain>
    </source>
</reference>
<sequence length="163" mass="19407">MENYLKGIIYEKQTKSTLLKANKQVYLWNEIPLDIFIESKIFENYEDKLRFRKGFETESIEHGISDTGCDIFYFDIIKNQWIIVQCKNYTGTITLSKLAGFYDLILSTNLNGELYYTSKLSEPITRYKKDKIDFINFPFIDENANIVQNAYVKLKPYDYEQYF</sequence>